<keyword evidence="1" id="KW-1133">Transmembrane helix</keyword>
<name>A0A4S4MRP4_9APHY</name>
<organism evidence="2 3">
    <name type="scientific">Antrodiella citrinella</name>
    <dbReference type="NCBI Taxonomy" id="2447956"/>
    <lineage>
        <taxon>Eukaryota</taxon>
        <taxon>Fungi</taxon>
        <taxon>Dikarya</taxon>
        <taxon>Basidiomycota</taxon>
        <taxon>Agaricomycotina</taxon>
        <taxon>Agaricomycetes</taxon>
        <taxon>Polyporales</taxon>
        <taxon>Steccherinaceae</taxon>
        <taxon>Antrodiella</taxon>
    </lineage>
</organism>
<comment type="caution">
    <text evidence="2">The sequence shown here is derived from an EMBL/GenBank/DDBJ whole genome shotgun (WGS) entry which is preliminary data.</text>
</comment>
<evidence type="ECO:0000256" key="1">
    <source>
        <dbReference type="SAM" id="Phobius"/>
    </source>
</evidence>
<evidence type="ECO:0000313" key="3">
    <source>
        <dbReference type="Proteomes" id="UP000308730"/>
    </source>
</evidence>
<protein>
    <submittedName>
        <fullName evidence="2">Uncharacterized protein</fullName>
    </submittedName>
</protein>
<feature type="transmembrane region" description="Helical" evidence="1">
    <location>
        <begin position="6"/>
        <end position="22"/>
    </location>
</feature>
<dbReference type="Proteomes" id="UP000308730">
    <property type="component" value="Unassembled WGS sequence"/>
</dbReference>
<keyword evidence="1" id="KW-0472">Membrane</keyword>
<feature type="transmembrane region" description="Helical" evidence="1">
    <location>
        <begin position="34"/>
        <end position="56"/>
    </location>
</feature>
<feature type="transmembrane region" description="Helical" evidence="1">
    <location>
        <begin position="182"/>
        <end position="202"/>
    </location>
</feature>
<accession>A0A4S4MRP4</accession>
<feature type="transmembrane region" description="Helical" evidence="1">
    <location>
        <begin position="62"/>
        <end position="82"/>
    </location>
</feature>
<feature type="transmembrane region" description="Helical" evidence="1">
    <location>
        <begin position="145"/>
        <end position="162"/>
    </location>
</feature>
<feature type="transmembrane region" description="Helical" evidence="1">
    <location>
        <begin position="94"/>
        <end position="118"/>
    </location>
</feature>
<evidence type="ECO:0000313" key="2">
    <source>
        <dbReference type="EMBL" id="THH28719.1"/>
    </source>
</evidence>
<sequence length="217" mass="23405">MALGQLVAISVATNLFFLTILLKDNQKRTRRSTTIAPPTLWVSVLVALLAVGISPYTDATTFLPNLLVMHFFVFLPLLPVGYNTRSMFAIRTKTLYLLAATVAVGLRLRTTYAAAISLPAREQSVLGFLSAALATLHAHPAQSSIGWDVIWTTISLLLWLAFAPPTATPSSARRTKPPRSTLLMSAITSLLFSVGIGAPLAFHQDVDDSTLTKAQVS</sequence>
<proteinExistence type="predicted"/>
<keyword evidence="1" id="KW-0812">Transmembrane</keyword>
<dbReference type="OrthoDB" id="2126185at2759"/>
<gene>
    <name evidence="2" type="ORF">EUX98_g5469</name>
</gene>
<dbReference type="AlphaFoldDB" id="A0A4S4MRP4"/>
<keyword evidence="3" id="KW-1185">Reference proteome</keyword>
<reference evidence="2 3" key="1">
    <citation type="submission" date="2019-02" db="EMBL/GenBank/DDBJ databases">
        <title>Genome sequencing of the rare red list fungi Antrodiella citrinella (Flaviporus citrinellus).</title>
        <authorList>
            <person name="Buettner E."/>
            <person name="Kellner H."/>
        </authorList>
    </citation>
    <scope>NUCLEOTIDE SEQUENCE [LARGE SCALE GENOMIC DNA]</scope>
    <source>
        <strain evidence="2 3">DSM 108506</strain>
    </source>
</reference>
<dbReference type="EMBL" id="SGPM01000161">
    <property type="protein sequence ID" value="THH28719.1"/>
    <property type="molecule type" value="Genomic_DNA"/>
</dbReference>